<proteinExistence type="predicted"/>
<keyword evidence="1" id="KW-1185">Reference proteome</keyword>
<accession>A0A0K0G677</accession>
<organism evidence="1 2">
    <name type="scientific">Strongyloides venezuelensis</name>
    <name type="common">Threadworm</name>
    <dbReference type="NCBI Taxonomy" id="75913"/>
    <lineage>
        <taxon>Eukaryota</taxon>
        <taxon>Metazoa</taxon>
        <taxon>Ecdysozoa</taxon>
        <taxon>Nematoda</taxon>
        <taxon>Chromadorea</taxon>
        <taxon>Rhabditida</taxon>
        <taxon>Tylenchina</taxon>
        <taxon>Panagrolaimomorpha</taxon>
        <taxon>Strongyloidoidea</taxon>
        <taxon>Strongyloididae</taxon>
        <taxon>Strongyloides</taxon>
    </lineage>
</organism>
<sequence length="82" mass="9206">MLNNTEDMLRSILISIASLMPKTVGGLKIVNGYHLSRSLLNSLSLNEVIIHFQYTREPVNAIVYTVNPIFNNMTSTCITAMY</sequence>
<protein>
    <submittedName>
        <fullName evidence="2">Uncharacterized protein</fullName>
    </submittedName>
</protein>
<dbReference type="WBParaSite" id="SVE_2025900.1">
    <property type="protein sequence ID" value="SVE_2025900.1"/>
    <property type="gene ID" value="SVE_2025900"/>
</dbReference>
<evidence type="ECO:0000313" key="1">
    <source>
        <dbReference type="Proteomes" id="UP000035680"/>
    </source>
</evidence>
<evidence type="ECO:0000313" key="2">
    <source>
        <dbReference type="WBParaSite" id="SVE_2025900.1"/>
    </source>
</evidence>
<reference evidence="2" key="2">
    <citation type="submission" date="2015-08" db="UniProtKB">
        <authorList>
            <consortium name="WormBaseParasite"/>
        </authorList>
    </citation>
    <scope>IDENTIFICATION</scope>
</reference>
<dbReference type="Proteomes" id="UP000035680">
    <property type="component" value="Unassembled WGS sequence"/>
</dbReference>
<name>A0A0K0G677_STRVS</name>
<reference evidence="1" key="1">
    <citation type="submission" date="2014-07" db="EMBL/GenBank/DDBJ databases">
        <authorList>
            <person name="Martin A.A"/>
            <person name="De Silva N."/>
        </authorList>
    </citation>
    <scope>NUCLEOTIDE SEQUENCE</scope>
</reference>
<dbReference type="AlphaFoldDB" id="A0A0K0G677"/>